<accession>A0A838L2A2</accession>
<organism evidence="3 4">
    <name type="scientific">Sphingomonas chungangi</name>
    <dbReference type="NCBI Taxonomy" id="2683589"/>
    <lineage>
        <taxon>Bacteria</taxon>
        <taxon>Pseudomonadati</taxon>
        <taxon>Pseudomonadota</taxon>
        <taxon>Alphaproteobacteria</taxon>
        <taxon>Sphingomonadales</taxon>
        <taxon>Sphingomonadaceae</taxon>
        <taxon>Sphingomonas</taxon>
    </lineage>
</organism>
<dbReference type="PANTHER" id="PTHR21240">
    <property type="entry name" value="2-AMINO-3-CARBOXYLMUCONATE-6-SEMIALDEHYDE DECARBOXYLASE"/>
    <property type="match status" value="1"/>
</dbReference>
<evidence type="ECO:0000313" key="4">
    <source>
        <dbReference type="Proteomes" id="UP000570166"/>
    </source>
</evidence>
<protein>
    <submittedName>
        <fullName evidence="3">Amidohydrolase</fullName>
    </submittedName>
</protein>
<comment type="caution">
    <text evidence="3">The sequence shown here is derived from an EMBL/GenBank/DDBJ whole genome shotgun (WGS) entry which is preliminary data.</text>
</comment>
<dbReference type="InterPro" id="IPR032466">
    <property type="entry name" value="Metal_Hydrolase"/>
</dbReference>
<dbReference type="InterPro" id="IPR006680">
    <property type="entry name" value="Amidohydro-rel"/>
</dbReference>
<dbReference type="AlphaFoldDB" id="A0A838L2A2"/>
<dbReference type="Gene3D" id="3.20.20.140">
    <property type="entry name" value="Metal-dependent hydrolases"/>
    <property type="match status" value="1"/>
</dbReference>
<sequence>MFPEFVDYFSVNKKTVSASLYEKAIPALSDFGEKRLALMDDNGIDFVVLSLSGPGVQIEPDTGVAVKLARLANEKLAKEVQRKPERYGGFAHLAMQDPQGAADELERCMRDYGFQGAMINGQTGGVYLDDRRYDVFWERVSALRAPIYLHPADPFDKPAMYADHPEMWGPTWSWAVETGSHALRLVFSGVFDRYPDVPLILGHMGENLPIQLWRFDSRYEVSNKRHAIAKAPSDYIRSNIKITTSGVCSDVALRCTLDAIGPENVMFSIDYPMESTEIASKWISGAAISDEERRLVSHANAERILALGGAERTAAAGGDHG</sequence>
<evidence type="ECO:0000259" key="2">
    <source>
        <dbReference type="Pfam" id="PF04909"/>
    </source>
</evidence>
<proteinExistence type="predicted"/>
<feature type="domain" description="Amidohydrolase-related" evidence="2">
    <location>
        <begin position="32"/>
        <end position="306"/>
    </location>
</feature>
<dbReference type="InterPro" id="IPR032465">
    <property type="entry name" value="ACMSD"/>
</dbReference>
<dbReference type="GO" id="GO:0005829">
    <property type="term" value="C:cytosol"/>
    <property type="evidence" value="ECO:0007669"/>
    <property type="project" value="TreeGrafter"/>
</dbReference>
<dbReference type="Pfam" id="PF04909">
    <property type="entry name" value="Amidohydro_2"/>
    <property type="match status" value="1"/>
</dbReference>
<dbReference type="EMBL" id="JACEIB010000003">
    <property type="protein sequence ID" value="MBA2933511.1"/>
    <property type="molecule type" value="Genomic_DNA"/>
</dbReference>
<reference evidence="3 4" key="1">
    <citation type="submission" date="2020-07" db="EMBL/GenBank/DDBJ databases">
        <authorList>
            <person name="Sun Q."/>
        </authorList>
    </citation>
    <scope>NUCLEOTIDE SEQUENCE [LARGE SCALE GENOMIC DNA]</scope>
    <source>
        <strain evidence="3 4">CGMCC 1.13654</strain>
    </source>
</reference>
<keyword evidence="4" id="KW-1185">Reference proteome</keyword>
<keyword evidence="1" id="KW-0456">Lyase</keyword>
<dbReference type="GO" id="GO:0016831">
    <property type="term" value="F:carboxy-lyase activity"/>
    <property type="evidence" value="ECO:0007669"/>
    <property type="project" value="InterPro"/>
</dbReference>
<dbReference type="GO" id="GO:0019748">
    <property type="term" value="P:secondary metabolic process"/>
    <property type="evidence" value="ECO:0007669"/>
    <property type="project" value="TreeGrafter"/>
</dbReference>
<gene>
    <name evidence="3" type="ORF">HZF05_05315</name>
</gene>
<dbReference type="SUPFAM" id="SSF51556">
    <property type="entry name" value="Metallo-dependent hydrolases"/>
    <property type="match status" value="1"/>
</dbReference>
<evidence type="ECO:0000313" key="3">
    <source>
        <dbReference type="EMBL" id="MBA2933511.1"/>
    </source>
</evidence>
<evidence type="ECO:0000256" key="1">
    <source>
        <dbReference type="ARBA" id="ARBA00023239"/>
    </source>
</evidence>
<keyword evidence="3" id="KW-0378">Hydrolase</keyword>
<dbReference type="GO" id="GO:0016787">
    <property type="term" value="F:hydrolase activity"/>
    <property type="evidence" value="ECO:0007669"/>
    <property type="project" value="UniProtKB-KW"/>
</dbReference>
<dbReference type="Proteomes" id="UP000570166">
    <property type="component" value="Unassembled WGS sequence"/>
</dbReference>
<name>A0A838L2A2_9SPHN</name>
<dbReference type="PANTHER" id="PTHR21240:SF30">
    <property type="entry name" value="AMIDOHYDROLASE-RELATED DOMAIN-CONTAINING PROTEIN-RELATED"/>
    <property type="match status" value="1"/>
</dbReference>